<dbReference type="Proteomes" id="UP000283896">
    <property type="component" value="Unassembled WGS sequence"/>
</dbReference>
<keyword evidence="1" id="KW-0812">Transmembrane</keyword>
<dbReference type="RefSeq" id="WP_122225522.1">
    <property type="nucleotide sequence ID" value="NZ_CP103785.1"/>
</dbReference>
<protein>
    <submittedName>
        <fullName evidence="2">Uncharacterized protein</fullName>
    </submittedName>
</protein>
<evidence type="ECO:0000313" key="2">
    <source>
        <dbReference type="EMBL" id="RMI88620.1"/>
    </source>
</evidence>
<sequence>MFSNFYITILVVLTLSLFVLILIRIKINKKIKIKKDIELICQNISSLMNEFEFYHAIYYELKKIDKLLNFNLTEKNFQHLLKHLKDIEDILKKQFKNQKITDIEQILLLTYDQTVTFLKDKHGLVKGDYFLDKKLEKVNKKIKRSDEGLEIHHFYEFKEKGLSNPEYAKNLPFKYQKSENLVYCDLLEHFILHLKIIDYSKNPNHFDVGKKGAEIIFNRLREIFYFNTFHEKEYKRKISQKIYYKKKDFWKCLAFWESLKIYFKYINPNKKS</sequence>
<keyword evidence="1" id="KW-0472">Membrane</keyword>
<reference evidence="3" key="1">
    <citation type="submission" date="2016-11" db="EMBL/GenBank/DDBJ databases">
        <title>Genome sequence of Candidatus Phytoplasma solani strain SA-1.</title>
        <authorList>
            <person name="Haryono M."/>
            <person name="Samarzija I."/>
            <person name="Seruga Music M."/>
            <person name="Hogenhout S."/>
            <person name="Kuo C.-H."/>
        </authorList>
    </citation>
    <scope>NUCLEOTIDE SEQUENCE [LARGE SCALE GENOMIC DNA]</scope>
    <source>
        <strain evidence="3">SA-1</strain>
    </source>
</reference>
<comment type="caution">
    <text evidence="2">The sequence shown here is derived from an EMBL/GenBank/DDBJ whole genome shotgun (WGS) entry which is preliminary data.</text>
</comment>
<keyword evidence="1" id="KW-1133">Transmembrane helix</keyword>
<organism evidence="2 3">
    <name type="scientific">Candidatus Phytoplasma solani</name>
    <dbReference type="NCBI Taxonomy" id="69896"/>
    <lineage>
        <taxon>Bacteria</taxon>
        <taxon>Bacillati</taxon>
        <taxon>Mycoplasmatota</taxon>
        <taxon>Mollicutes</taxon>
        <taxon>Acholeplasmatales</taxon>
        <taxon>Acholeplasmataceae</taxon>
        <taxon>Candidatus Phytoplasma</taxon>
        <taxon>16SrXII (Stolbur group)</taxon>
    </lineage>
</organism>
<proteinExistence type="predicted"/>
<name>A0A421NXH0_9MOLU</name>
<feature type="transmembrane region" description="Helical" evidence="1">
    <location>
        <begin position="6"/>
        <end position="25"/>
    </location>
</feature>
<dbReference type="AlphaFoldDB" id="A0A421NXH0"/>
<evidence type="ECO:0000313" key="3">
    <source>
        <dbReference type="Proteomes" id="UP000283896"/>
    </source>
</evidence>
<dbReference type="EMBL" id="MPBG01000006">
    <property type="protein sequence ID" value="RMI88620.1"/>
    <property type="molecule type" value="Genomic_DNA"/>
</dbReference>
<evidence type="ECO:0000256" key="1">
    <source>
        <dbReference type="SAM" id="Phobius"/>
    </source>
</evidence>
<keyword evidence="3" id="KW-1185">Reference proteome</keyword>
<dbReference type="OrthoDB" id="2287900at2"/>
<accession>A0A421NXH0</accession>
<gene>
    <name evidence="2" type="ORF">PSSA1_v1c4430</name>
</gene>